<dbReference type="Proteomes" id="UP001432322">
    <property type="component" value="Unassembled WGS sequence"/>
</dbReference>
<evidence type="ECO:0000313" key="3">
    <source>
        <dbReference type="Proteomes" id="UP001432322"/>
    </source>
</evidence>
<evidence type="ECO:0000256" key="1">
    <source>
        <dbReference type="SAM" id="MobiDB-lite"/>
    </source>
</evidence>
<keyword evidence="3" id="KW-1185">Reference proteome</keyword>
<organism evidence="2 3">
    <name type="scientific">Pristionchus fissidentatus</name>
    <dbReference type="NCBI Taxonomy" id="1538716"/>
    <lineage>
        <taxon>Eukaryota</taxon>
        <taxon>Metazoa</taxon>
        <taxon>Ecdysozoa</taxon>
        <taxon>Nematoda</taxon>
        <taxon>Chromadorea</taxon>
        <taxon>Rhabditida</taxon>
        <taxon>Rhabditina</taxon>
        <taxon>Diplogasteromorpha</taxon>
        <taxon>Diplogasteroidea</taxon>
        <taxon>Neodiplogasteridae</taxon>
        <taxon>Pristionchus</taxon>
    </lineage>
</organism>
<name>A0AAV5WA34_9BILA</name>
<feature type="non-terminal residue" evidence="2">
    <location>
        <position position="1"/>
    </location>
</feature>
<proteinExistence type="predicted"/>
<protein>
    <submittedName>
        <fullName evidence="2">Uncharacterized protein</fullName>
    </submittedName>
</protein>
<accession>A0AAV5WA34</accession>
<reference evidence="2" key="1">
    <citation type="submission" date="2023-10" db="EMBL/GenBank/DDBJ databases">
        <title>Genome assembly of Pristionchus species.</title>
        <authorList>
            <person name="Yoshida K."/>
            <person name="Sommer R.J."/>
        </authorList>
    </citation>
    <scope>NUCLEOTIDE SEQUENCE</scope>
    <source>
        <strain evidence="2">RS5133</strain>
    </source>
</reference>
<dbReference type="AlphaFoldDB" id="A0AAV5WA34"/>
<evidence type="ECO:0000313" key="2">
    <source>
        <dbReference type="EMBL" id="GMT27255.1"/>
    </source>
</evidence>
<dbReference type="EMBL" id="BTSY01000005">
    <property type="protein sequence ID" value="GMT27255.1"/>
    <property type="molecule type" value="Genomic_DNA"/>
</dbReference>
<feature type="region of interest" description="Disordered" evidence="1">
    <location>
        <begin position="1"/>
        <end position="31"/>
    </location>
</feature>
<feature type="non-terminal residue" evidence="2">
    <location>
        <position position="88"/>
    </location>
</feature>
<gene>
    <name evidence="2" type="ORF">PFISCL1PPCAC_18552</name>
</gene>
<sequence>ASTSTPSTTPARPTTISPSSSWPPLLPSETTSSPCACPLLTMPRSGSPTCFGLPDGEAPLKWVRAPANFARLTCPLSTCPPARRSTPK</sequence>
<comment type="caution">
    <text evidence="2">The sequence shown here is derived from an EMBL/GenBank/DDBJ whole genome shotgun (WGS) entry which is preliminary data.</text>
</comment>